<accession>A0ABQ5GJL5</accession>
<dbReference type="Proteomes" id="UP001151760">
    <property type="component" value="Unassembled WGS sequence"/>
</dbReference>
<evidence type="ECO:0000313" key="1">
    <source>
        <dbReference type="EMBL" id="GJT75872.1"/>
    </source>
</evidence>
<reference evidence="1" key="1">
    <citation type="journal article" date="2022" name="Int. J. Mol. Sci.">
        <title>Draft Genome of Tanacetum Coccineum: Genomic Comparison of Closely Related Tanacetum-Family Plants.</title>
        <authorList>
            <person name="Yamashiro T."/>
            <person name="Shiraishi A."/>
            <person name="Nakayama K."/>
            <person name="Satake H."/>
        </authorList>
    </citation>
    <scope>NUCLEOTIDE SEQUENCE</scope>
</reference>
<keyword evidence="2" id="KW-1185">Reference proteome</keyword>
<comment type="caution">
    <text evidence="1">The sequence shown here is derived from an EMBL/GenBank/DDBJ whole genome shotgun (WGS) entry which is preliminary data.</text>
</comment>
<evidence type="ECO:0000313" key="2">
    <source>
        <dbReference type="Proteomes" id="UP001151760"/>
    </source>
</evidence>
<gene>
    <name evidence="1" type="ORF">Tco_1042597</name>
</gene>
<protein>
    <submittedName>
        <fullName evidence="1">Uncharacterized protein</fullName>
    </submittedName>
</protein>
<dbReference type="EMBL" id="BQNB010018572">
    <property type="protein sequence ID" value="GJT75872.1"/>
    <property type="molecule type" value="Genomic_DNA"/>
</dbReference>
<reference evidence="1" key="2">
    <citation type="submission" date="2022-01" db="EMBL/GenBank/DDBJ databases">
        <authorList>
            <person name="Yamashiro T."/>
            <person name="Shiraishi A."/>
            <person name="Satake H."/>
            <person name="Nakayama K."/>
        </authorList>
    </citation>
    <scope>NUCLEOTIDE SEQUENCE</scope>
</reference>
<organism evidence="1 2">
    <name type="scientific">Tanacetum coccineum</name>
    <dbReference type="NCBI Taxonomy" id="301880"/>
    <lineage>
        <taxon>Eukaryota</taxon>
        <taxon>Viridiplantae</taxon>
        <taxon>Streptophyta</taxon>
        <taxon>Embryophyta</taxon>
        <taxon>Tracheophyta</taxon>
        <taxon>Spermatophyta</taxon>
        <taxon>Magnoliopsida</taxon>
        <taxon>eudicotyledons</taxon>
        <taxon>Gunneridae</taxon>
        <taxon>Pentapetalae</taxon>
        <taxon>asterids</taxon>
        <taxon>campanulids</taxon>
        <taxon>Asterales</taxon>
        <taxon>Asteraceae</taxon>
        <taxon>Asteroideae</taxon>
        <taxon>Anthemideae</taxon>
        <taxon>Anthemidinae</taxon>
        <taxon>Tanacetum</taxon>
    </lineage>
</organism>
<dbReference type="CDD" id="cd00303">
    <property type="entry name" value="retropepsin_like"/>
    <property type="match status" value="1"/>
</dbReference>
<name>A0ABQ5GJL5_9ASTR</name>
<sequence length="161" mass="18767">MLVAKPTTLGDAFSLDHVTEARLEDQEVVQKIKLPIITTNPFKVYIGSGETLLCENLCSRVKFDIQWLSMEVDLYVLPTKVPDAMLRIQWNQKLGKVTHDYLQQTMELILGETWYTLQRAESLRMKRIRLHHMRALLETKVVFGVYELYNYASHGDEQEHT</sequence>
<proteinExistence type="predicted"/>